<dbReference type="SUPFAM" id="SSF161098">
    <property type="entry name" value="MetI-like"/>
    <property type="match status" value="1"/>
</dbReference>
<evidence type="ECO:0000256" key="7">
    <source>
        <dbReference type="RuleBase" id="RU363032"/>
    </source>
</evidence>
<evidence type="ECO:0000259" key="8">
    <source>
        <dbReference type="PROSITE" id="PS50928"/>
    </source>
</evidence>
<keyword evidence="4 7" id="KW-0812">Transmembrane</keyword>
<feature type="transmembrane region" description="Helical" evidence="7">
    <location>
        <begin position="12"/>
        <end position="30"/>
    </location>
</feature>
<dbReference type="InterPro" id="IPR035906">
    <property type="entry name" value="MetI-like_sf"/>
</dbReference>
<evidence type="ECO:0000256" key="1">
    <source>
        <dbReference type="ARBA" id="ARBA00004651"/>
    </source>
</evidence>
<dbReference type="FunFam" id="1.10.3720.10:FF:000003">
    <property type="entry name" value="Aliphatic sulfonate ABC transporter permease"/>
    <property type="match status" value="1"/>
</dbReference>
<comment type="caution">
    <text evidence="9">The sequence shown here is derived from an EMBL/GenBank/DDBJ whole genome shotgun (WGS) entry which is preliminary data.</text>
</comment>
<dbReference type="Proteomes" id="UP000648801">
    <property type="component" value="Unassembled WGS sequence"/>
</dbReference>
<feature type="transmembrane region" description="Helical" evidence="7">
    <location>
        <begin position="224"/>
        <end position="243"/>
    </location>
</feature>
<keyword evidence="6 7" id="KW-0472">Membrane</keyword>
<evidence type="ECO:0000256" key="3">
    <source>
        <dbReference type="ARBA" id="ARBA00022475"/>
    </source>
</evidence>
<dbReference type="PROSITE" id="PS50928">
    <property type="entry name" value="ABC_TM1"/>
    <property type="match status" value="1"/>
</dbReference>
<comment type="similarity">
    <text evidence="7">Belongs to the binding-protein-dependent transport system permease family.</text>
</comment>
<dbReference type="Pfam" id="PF00528">
    <property type="entry name" value="BPD_transp_1"/>
    <property type="match status" value="1"/>
</dbReference>
<evidence type="ECO:0000256" key="4">
    <source>
        <dbReference type="ARBA" id="ARBA00022692"/>
    </source>
</evidence>
<feature type="domain" description="ABC transmembrane type-1" evidence="8">
    <location>
        <begin position="62"/>
        <end position="243"/>
    </location>
</feature>
<dbReference type="InterPro" id="IPR000515">
    <property type="entry name" value="MetI-like"/>
</dbReference>
<comment type="subcellular location">
    <subcellularLocation>
        <location evidence="1 7">Cell membrane</location>
        <topology evidence="1 7">Multi-pass membrane protein</topology>
    </subcellularLocation>
</comment>
<keyword evidence="2 7" id="KW-0813">Transport</keyword>
<evidence type="ECO:0000313" key="10">
    <source>
        <dbReference type="Proteomes" id="UP000648801"/>
    </source>
</evidence>
<dbReference type="PANTHER" id="PTHR30151:SF0">
    <property type="entry name" value="ABC TRANSPORTER PERMEASE PROTEIN MJ0413-RELATED"/>
    <property type="match status" value="1"/>
</dbReference>
<proteinExistence type="inferred from homology"/>
<gene>
    <name evidence="9" type="ORF">GCM10011507_30900</name>
</gene>
<feature type="transmembrane region" description="Helical" evidence="7">
    <location>
        <begin position="69"/>
        <end position="91"/>
    </location>
</feature>
<dbReference type="RefSeq" id="WP_188760439.1">
    <property type="nucleotide sequence ID" value="NZ_BMJB01000003.1"/>
</dbReference>
<evidence type="ECO:0000256" key="2">
    <source>
        <dbReference type="ARBA" id="ARBA00022448"/>
    </source>
</evidence>
<dbReference type="CDD" id="cd06261">
    <property type="entry name" value="TM_PBP2"/>
    <property type="match status" value="1"/>
</dbReference>
<evidence type="ECO:0000313" key="9">
    <source>
        <dbReference type="EMBL" id="GGA77444.1"/>
    </source>
</evidence>
<protein>
    <submittedName>
        <fullName evidence="9">Sulfonate ABC transporter permease</fullName>
    </submittedName>
</protein>
<keyword evidence="5 7" id="KW-1133">Transmembrane helix</keyword>
<accession>A0A916W979</accession>
<name>A0A916W979_9BACT</name>
<sequence length="260" mass="28758">MSALAEPKKWERYFWPLVATALFLAVWRYSVLWSHTRIFPSPYEVERGMVELIHQHVLWGDIIDSLRRVAIGFGAAVLLGVPIGLTLGWYPAADQVVNPAMQILRPISPIAWIPVAIILFGVGDDAAIFLIFLGAYFPIVVACINGVSNVPSMYRRAGRNFGLTPAQLLRKVIFPAALPQILIGLRIALGIAWLVVVAAEMIAVDSGLGYLIIDSRNSGKRYDLVVAAMLLIGIIGLILDLAFRRLERIKSVRWGFRNAS</sequence>
<reference evidence="9" key="1">
    <citation type="journal article" date="2014" name="Int. J. Syst. Evol. Microbiol.">
        <title>Complete genome sequence of Corynebacterium casei LMG S-19264T (=DSM 44701T), isolated from a smear-ripened cheese.</title>
        <authorList>
            <consortium name="US DOE Joint Genome Institute (JGI-PGF)"/>
            <person name="Walter F."/>
            <person name="Albersmeier A."/>
            <person name="Kalinowski J."/>
            <person name="Ruckert C."/>
        </authorList>
    </citation>
    <scope>NUCLEOTIDE SEQUENCE</scope>
    <source>
        <strain evidence="9">CGMCC 1.15447</strain>
    </source>
</reference>
<reference evidence="9" key="2">
    <citation type="submission" date="2020-09" db="EMBL/GenBank/DDBJ databases">
        <authorList>
            <person name="Sun Q."/>
            <person name="Zhou Y."/>
        </authorList>
    </citation>
    <scope>NUCLEOTIDE SEQUENCE</scope>
    <source>
        <strain evidence="9">CGMCC 1.15447</strain>
    </source>
</reference>
<dbReference type="Gene3D" id="1.10.3720.10">
    <property type="entry name" value="MetI-like"/>
    <property type="match status" value="1"/>
</dbReference>
<dbReference type="AlphaFoldDB" id="A0A916W979"/>
<dbReference type="PANTHER" id="PTHR30151">
    <property type="entry name" value="ALKANE SULFONATE ABC TRANSPORTER-RELATED, MEMBRANE SUBUNIT"/>
    <property type="match status" value="1"/>
</dbReference>
<dbReference type="GO" id="GO:0005886">
    <property type="term" value="C:plasma membrane"/>
    <property type="evidence" value="ECO:0007669"/>
    <property type="project" value="UniProtKB-SubCell"/>
</dbReference>
<feature type="transmembrane region" description="Helical" evidence="7">
    <location>
        <begin position="128"/>
        <end position="151"/>
    </location>
</feature>
<feature type="transmembrane region" description="Helical" evidence="7">
    <location>
        <begin position="103"/>
        <end position="122"/>
    </location>
</feature>
<dbReference type="EMBL" id="BMJB01000003">
    <property type="protein sequence ID" value="GGA77444.1"/>
    <property type="molecule type" value="Genomic_DNA"/>
</dbReference>
<organism evidence="9 10">
    <name type="scientific">Edaphobacter acidisoli</name>
    <dbReference type="NCBI Taxonomy" id="2040573"/>
    <lineage>
        <taxon>Bacteria</taxon>
        <taxon>Pseudomonadati</taxon>
        <taxon>Acidobacteriota</taxon>
        <taxon>Terriglobia</taxon>
        <taxon>Terriglobales</taxon>
        <taxon>Acidobacteriaceae</taxon>
        <taxon>Edaphobacter</taxon>
    </lineage>
</organism>
<evidence type="ECO:0000256" key="5">
    <source>
        <dbReference type="ARBA" id="ARBA00022989"/>
    </source>
</evidence>
<keyword evidence="10" id="KW-1185">Reference proteome</keyword>
<dbReference type="GO" id="GO:0042918">
    <property type="term" value="P:alkanesulfonate transmembrane transport"/>
    <property type="evidence" value="ECO:0007669"/>
    <property type="project" value="UniProtKB-ARBA"/>
</dbReference>
<keyword evidence="3" id="KW-1003">Cell membrane</keyword>
<feature type="transmembrane region" description="Helical" evidence="7">
    <location>
        <begin position="172"/>
        <end position="204"/>
    </location>
</feature>
<evidence type="ECO:0000256" key="6">
    <source>
        <dbReference type="ARBA" id="ARBA00023136"/>
    </source>
</evidence>